<reference evidence="1" key="1">
    <citation type="journal article" date="2020" name="Stud. Mycol.">
        <title>101 Dothideomycetes genomes: a test case for predicting lifestyles and emergence of pathogens.</title>
        <authorList>
            <person name="Haridas S."/>
            <person name="Albert R."/>
            <person name="Binder M."/>
            <person name="Bloem J."/>
            <person name="Labutti K."/>
            <person name="Salamov A."/>
            <person name="Andreopoulos B."/>
            <person name="Baker S."/>
            <person name="Barry K."/>
            <person name="Bills G."/>
            <person name="Bluhm B."/>
            <person name="Cannon C."/>
            <person name="Castanera R."/>
            <person name="Culley D."/>
            <person name="Daum C."/>
            <person name="Ezra D."/>
            <person name="Gonzalez J."/>
            <person name="Henrissat B."/>
            <person name="Kuo A."/>
            <person name="Liang C."/>
            <person name="Lipzen A."/>
            <person name="Lutzoni F."/>
            <person name="Magnuson J."/>
            <person name="Mondo S."/>
            <person name="Nolan M."/>
            <person name="Ohm R."/>
            <person name="Pangilinan J."/>
            <person name="Park H.-J."/>
            <person name="Ramirez L."/>
            <person name="Alfaro M."/>
            <person name="Sun H."/>
            <person name="Tritt A."/>
            <person name="Yoshinaga Y."/>
            <person name="Zwiers L.-H."/>
            <person name="Turgeon B."/>
            <person name="Goodwin S."/>
            <person name="Spatafora J."/>
            <person name="Crous P."/>
            <person name="Grigoriev I."/>
        </authorList>
    </citation>
    <scope>NUCLEOTIDE SEQUENCE</scope>
    <source>
        <strain evidence="1">CBS 122681</strain>
    </source>
</reference>
<accession>A0A6A6TPX1</accession>
<evidence type="ECO:0000313" key="2">
    <source>
        <dbReference type="Proteomes" id="UP000799324"/>
    </source>
</evidence>
<name>A0A6A6TPX1_9PLEO</name>
<protein>
    <recommendedName>
        <fullName evidence="3">ABM domain-containing protein</fullName>
    </recommendedName>
</protein>
<evidence type="ECO:0008006" key="3">
    <source>
        <dbReference type="Google" id="ProtNLM"/>
    </source>
</evidence>
<dbReference type="OrthoDB" id="3830579at2759"/>
<gene>
    <name evidence="1" type="ORF">K491DRAFT_773790</name>
</gene>
<proteinExistence type="predicted"/>
<dbReference type="Gene3D" id="3.30.70.100">
    <property type="match status" value="1"/>
</dbReference>
<sequence>MAIIEIGRMGVKPNHNVMDESTPEGKILRDTWERIIEQPTGPHRLFWGLEDEEPLRIWGIFEWDSVEHHQKFAREYGAELVKDFPKILTHGEFTKHISPTTFPLRATQSPVTELLLAYFSADISPELRDAATTKMQQFVENIVGKSSEVQAVNYGWSVENDLPFVGGEDGQKGALLMAFIGWPSLDAKSKFKDTKASKENSGLISGMEGLRKLTTVHVRFRSLERK</sequence>
<dbReference type="AlphaFoldDB" id="A0A6A6TPX1"/>
<organism evidence="1 2">
    <name type="scientific">Lophiostoma macrostomum CBS 122681</name>
    <dbReference type="NCBI Taxonomy" id="1314788"/>
    <lineage>
        <taxon>Eukaryota</taxon>
        <taxon>Fungi</taxon>
        <taxon>Dikarya</taxon>
        <taxon>Ascomycota</taxon>
        <taxon>Pezizomycotina</taxon>
        <taxon>Dothideomycetes</taxon>
        <taxon>Pleosporomycetidae</taxon>
        <taxon>Pleosporales</taxon>
        <taxon>Lophiostomataceae</taxon>
        <taxon>Lophiostoma</taxon>
    </lineage>
</organism>
<dbReference type="EMBL" id="MU004292">
    <property type="protein sequence ID" value="KAF2661832.1"/>
    <property type="molecule type" value="Genomic_DNA"/>
</dbReference>
<evidence type="ECO:0000313" key="1">
    <source>
        <dbReference type="EMBL" id="KAF2661832.1"/>
    </source>
</evidence>
<keyword evidence="2" id="KW-1185">Reference proteome</keyword>
<dbReference type="Proteomes" id="UP000799324">
    <property type="component" value="Unassembled WGS sequence"/>
</dbReference>